<sequence>MLKSSARWLHRFLLSAFILAGLLFAVIVLSLRYWLLPNIAEYRHIISATITHAAGQRVNIGSIVAGWDGLRPHLSLRDVKVYDRAGMPALSFSHIESTLAWWSLALGEVRLYSLEIDQPKLALHRTAKGEIYVGGVWVNQPDTESGFGDWVLRQHRVLVRGATVTWLDDMRHAPLLVLNNANLRLENRGHRHRFGLRADPPQALAFPLDVRGDLKGNSLQSFADWSGTLYARLDYTNITAWRSWLDLPFQLERGSGGVQAWLAIGNKRVRGVTADVRLNDVLTRLKPELPQLDLKNVSGRLSWRDLNPGLELQASKLSFAIRDALTFGPTGVRFKSVPERVKTPAVVELQVDGLAFAPLLELANYLPLDADVREKLRLLQPKGVLRELAVSWSGTWEAPIHYAVKGKFADLAVRPYVLSPGNALPGFSGLSGNIDANEKGGSAGVNARHRMSLDLPGVFDHQLELDTLTAQVKWSSKAGQHEFKLDSASFANNHLAGTAYGTYSTVTNGPGKIDLSGQLTRADARFVSAYMPLVVGKETRDWLEKSIKAGQSNDVRLRLKGDLANFPFADGKSGLFEVAVKGSGGVLEYAPGWPAIEGIGVDLLFRGKSMDIYARAGHTYGMQLQKVHVQIADLMHMDELLTVDGEARGPTVDMLKFVAQSPVNGMIDGFTEGMQASGTGLFKLSLKIPLRRLDDMTVAGSYAFQNNNVQLGPGAPMLEQVNGALQFTGSSVTIPRITAQFLGGPATLVAATQQGVVQVNASGKATAAGLNKAFAHPMLRRLQGSTKWNGQITLRKKLADAVFSSNLQGLGSELPLPFNKKVGDSVALRLERRATSLDQDTISVSYGKVLAAQLMRQREGNEMKVERGAINLGGGQLNLPASGLWLTGSLPYLDLDFWRNVSSPAGGASAGAEVAVDGINFNLTTVDVFGKRFNDLRLNAVARNGSWQAALESREMSGNVNWTRSGAGRVIGRFKSLTVPSSAPPKLSEPSVNATPAANGTNSELPALDIVADNFSVRNMQLGHLELLAAPNTRDWRIEKLKLTTPESVLSMDGVWQDWLQQPRSRVNLQLETSDVGKLLARVGHPDSVKGGTAKLKGQFYWVGSPTEFNYATLSGLMSLEAHKGQFSKIEPGIGKLLGVLSLQSLPRRITLDFRDVFSDGFAFDDISGSVKVNQGVVSGNDFKMDGPAAKVVMSGEADLARETQNLRVRVVPLFGDTLSGAATLLGGPVVGLTALLVQKMLKDPVGQINAFEYSITGTWDNPVVTKLKKKVEESKTWDGN</sequence>
<evidence type="ECO:0000313" key="4">
    <source>
        <dbReference type="EMBL" id="BCB27747.1"/>
    </source>
</evidence>
<reference evidence="5" key="1">
    <citation type="submission" date="2020-03" db="EMBL/GenBank/DDBJ databases">
        <title>Complete genome sequence of sulfur-oxidizing bacterium skT11.</title>
        <authorList>
            <person name="Kanda M."/>
            <person name="Kojima H."/>
            <person name="Fukui M."/>
        </authorList>
    </citation>
    <scope>NUCLEOTIDE SEQUENCE [LARGE SCALE GENOMIC DNA]</scope>
    <source>
        <strain evidence="5">skT11</strain>
    </source>
</reference>
<feature type="region of interest" description="Disordered" evidence="1">
    <location>
        <begin position="979"/>
        <end position="1000"/>
    </location>
</feature>
<keyword evidence="2" id="KW-1133">Transmembrane helix</keyword>
<dbReference type="PANTHER" id="PTHR38690">
    <property type="entry name" value="PROTEASE-RELATED"/>
    <property type="match status" value="1"/>
</dbReference>
<protein>
    <submittedName>
        <fullName evidence="4">DUF3971 domain-containing protein</fullName>
    </submittedName>
</protein>
<keyword evidence="5" id="KW-1185">Reference proteome</keyword>
<dbReference type="Proteomes" id="UP000502260">
    <property type="component" value="Chromosome"/>
</dbReference>
<dbReference type="Pfam" id="PF13116">
    <property type="entry name" value="YhdP"/>
    <property type="match status" value="1"/>
</dbReference>
<accession>A0A6F8VF66</accession>
<keyword evidence="2" id="KW-0812">Transmembrane</keyword>
<evidence type="ECO:0000259" key="3">
    <source>
        <dbReference type="Pfam" id="PF13116"/>
    </source>
</evidence>
<evidence type="ECO:0000313" key="5">
    <source>
        <dbReference type="Proteomes" id="UP000502260"/>
    </source>
</evidence>
<dbReference type="KEGG" id="slac:SKTS_26330"/>
<organism evidence="4 5">
    <name type="scientific">Sulfurimicrobium lacus</name>
    <dbReference type="NCBI Taxonomy" id="2715678"/>
    <lineage>
        <taxon>Bacteria</taxon>
        <taxon>Pseudomonadati</taxon>
        <taxon>Pseudomonadota</taxon>
        <taxon>Betaproteobacteria</taxon>
        <taxon>Nitrosomonadales</taxon>
        <taxon>Sulfuricellaceae</taxon>
        <taxon>Sulfurimicrobium</taxon>
    </lineage>
</organism>
<feature type="domain" description="YhdP central" evidence="3">
    <location>
        <begin position="8"/>
        <end position="1265"/>
    </location>
</feature>
<feature type="transmembrane region" description="Helical" evidence="2">
    <location>
        <begin position="12"/>
        <end position="35"/>
    </location>
</feature>
<name>A0A6F8VF66_9PROT</name>
<gene>
    <name evidence="4" type="ORF">SKTS_26330</name>
</gene>
<dbReference type="InterPro" id="IPR025263">
    <property type="entry name" value="YhdP_central"/>
</dbReference>
<dbReference type="InterPro" id="IPR011836">
    <property type="entry name" value="YhdP"/>
</dbReference>
<proteinExistence type="predicted"/>
<evidence type="ECO:0000256" key="2">
    <source>
        <dbReference type="SAM" id="Phobius"/>
    </source>
</evidence>
<keyword evidence="2" id="KW-0472">Membrane</keyword>
<dbReference type="PANTHER" id="PTHR38690:SF1">
    <property type="entry name" value="PROTEASE"/>
    <property type="match status" value="1"/>
</dbReference>
<evidence type="ECO:0000256" key="1">
    <source>
        <dbReference type="SAM" id="MobiDB-lite"/>
    </source>
</evidence>
<dbReference type="NCBIfam" id="TIGR02099">
    <property type="entry name" value="YhdP family protein"/>
    <property type="match status" value="1"/>
</dbReference>
<dbReference type="RefSeq" id="WP_173065948.1">
    <property type="nucleotide sequence ID" value="NZ_AP022853.1"/>
</dbReference>
<dbReference type="EMBL" id="AP022853">
    <property type="protein sequence ID" value="BCB27747.1"/>
    <property type="molecule type" value="Genomic_DNA"/>
</dbReference>
<feature type="compositionally biased region" description="Polar residues" evidence="1">
    <location>
        <begin position="990"/>
        <end position="1000"/>
    </location>
</feature>